<keyword evidence="4" id="KW-1185">Reference proteome</keyword>
<accession>A0ABP8G7F5</accession>
<feature type="compositionally biased region" description="Acidic residues" evidence="1">
    <location>
        <begin position="23"/>
        <end position="36"/>
    </location>
</feature>
<comment type="caution">
    <text evidence="3">The sequence shown here is derived from an EMBL/GenBank/DDBJ whole genome shotgun (WGS) entry which is preliminary data.</text>
</comment>
<feature type="compositionally biased region" description="Acidic residues" evidence="1">
    <location>
        <begin position="1"/>
        <end position="11"/>
    </location>
</feature>
<evidence type="ECO:0000313" key="3">
    <source>
        <dbReference type="EMBL" id="GAA4318832.1"/>
    </source>
</evidence>
<feature type="compositionally biased region" description="Basic and acidic residues" evidence="1">
    <location>
        <begin position="12"/>
        <end position="22"/>
    </location>
</feature>
<feature type="region of interest" description="Disordered" evidence="1">
    <location>
        <begin position="1"/>
        <end position="38"/>
    </location>
</feature>
<keyword evidence="2" id="KW-0472">Membrane</keyword>
<protein>
    <submittedName>
        <fullName evidence="3">Uncharacterized protein</fullName>
    </submittedName>
</protein>
<proteinExistence type="predicted"/>
<sequence length="104" mass="11609">MQAEGDPDDGEAEHQSAEHVAEGAEEAAEDEPDQVAEEVHERLFWCPEDTAIGQQTGGMRIFITYQPTMPSRKQRRLRILYLALTLAAILGFTLGMVLLLRRNG</sequence>
<evidence type="ECO:0000256" key="2">
    <source>
        <dbReference type="SAM" id="Phobius"/>
    </source>
</evidence>
<evidence type="ECO:0000256" key="1">
    <source>
        <dbReference type="SAM" id="MobiDB-lite"/>
    </source>
</evidence>
<dbReference type="Proteomes" id="UP001501725">
    <property type="component" value="Unassembled WGS sequence"/>
</dbReference>
<reference evidence="4" key="1">
    <citation type="journal article" date="2019" name="Int. J. Syst. Evol. Microbiol.">
        <title>The Global Catalogue of Microorganisms (GCM) 10K type strain sequencing project: providing services to taxonomists for standard genome sequencing and annotation.</title>
        <authorList>
            <consortium name="The Broad Institute Genomics Platform"/>
            <consortium name="The Broad Institute Genome Sequencing Center for Infectious Disease"/>
            <person name="Wu L."/>
            <person name="Ma J."/>
        </authorList>
    </citation>
    <scope>NUCLEOTIDE SEQUENCE [LARGE SCALE GENOMIC DNA]</scope>
    <source>
        <strain evidence="4">JCM 17919</strain>
    </source>
</reference>
<organism evidence="3 4">
    <name type="scientific">Flaviaesturariibacter amylovorans</name>
    <dbReference type="NCBI Taxonomy" id="1084520"/>
    <lineage>
        <taxon>Bacteria</taxon>
        <taxon>Pseudomonadati</taxon>
        <taxon>Bacteroidota</taxon>
        <taxon>Chitinophagia</taxon>
        <taxon>Chitinophagales</taxon>
        <taxon>Chitinophagaceae</taxon>
        <taxon>Flaviaestuariibacter</taxon>
    </lineage>
</organism>
<gene>
    <name evidence="3" type="ORF">GCM10023184_03300</name>
</gene>
<evidence type="ECO:0000313" key="4">
    <source>
        <dbReference type="Proteomes" id="UP001501725"/>
    </source>
</evidence>
<keyword evidence="2" id="KW-1133">Transmembrane helix</keyword>
<name>A0ABP8G7F5_9BACT</name>
<dbReference type="EMBL" id="BAABGY010000001">
    <property type="protein sequence ID" value="GAA4318832.1"/>
    <property type="molecule type" value="Genomic_DNA"/>
</dbReference>
<keyword evidence="2" id="KW-0812">Transmembrane</keyword>
<feature type="transmembrane region" description="Helical" evidence="2">
    <location>
        <begin position="79"/>
        <end position="100"/>
    </location>
</feature>